<dbReference type="SUPFAM" id="SSF56601">
    <property type="entry name" value="beta-lactamase/transpeptidase-like"/>
    <property type="match status" value="1"/>
</dbReference>
<dbReference type="PANTHER" id="PTHR43283:SF7">
    <property type="entry name" value="BETA-LACTAMASE-RELATED DOMAIN-CONTAINING PROTEIN"/>
    <property type="match status" value="1"/>
</dbReference>
<dbReference type="PANTHER" id="PTHR43283">
    <property type="entry name" value="BETA-LACTAMASE-RELATED"/>
    <property type="match status" value="1"/>
</dbReference>
<accession>A0ABT4QLC8</accession>
<dbReference type="Proteomes" id="UP001527882">
    <property type="component" value="Unassembled WGS sequence"/>
</dbReference>
<dbReference type="InterPro" id="IPR001466">
    <property type="entry name" value="Beta-lactam-related"/>
</dbReference>
<dbReference type="RefSeq" id="WP_269886206.1">
    <property type="nucleotide sequence ID" value="NZ_JAQAGZ010000047.1"/>
</dbReference>
<comment type="caution">
    <text evidence="2">The sequence shown here is derived from an EMBL/GenBank/DDBJ whole genome shotgun (WGS) entry which is preliminary data.</text>
</comment>
<gene>
    <name evidence="2" type="ORF">O9H85_36240</name>
</gene>
<feature type="domain" description="Beta-lactamase-related" evidence="1">
    <location>
        <begin position="24"/>
        <end position="316"/>
    </location>
</feature>
<keyword evidence="3" id="KW-1185">Reference proteome</keyword>
<proteinExistence type="predicted"/>
<dbReference type="EMBL" id="JAQAGZ010000047">
    <property type="protein sequence ID" value="MCZ8517678.1"/>
    <property type="molecule type" value="Genomic_DNA"/>
</dbReference>
<sequence length="337" mass="38210">MLLPQELGNRFDQLIQYSQEINRRNQGSATAIVVIHQDKIVAEHYSGHHSQLAGAREVQPDSQFYIASARKSYIGLTAALAIYEGKLRLDDKVTALLDNYHTDLLEGTTIRHLLTYSYGLRTDDHGGLYRDFKAGSGWAYNNNGIQILEEIIQLVMEQSVEQIIQERICGPLDFRETTWRRADHETLVRVIHDPAGPPESRLGHLFVSARELAFWGYLHLKRGFINGKQVIPSQAIDLSTAVQSPSFDDAELPQNGFLWYVKRREARQSEIGRAVPCGSYQIVGVTGPLLLVVPELDLVVVRMYNKLYNYGDSNNDYLFYLREFGDKVIHSAQSQTS</sequence>
<dbReference type="InterPro" id="IPR012338">
    <property type="entry name" value="Beta-lactam/transpept-like"/>
</dbReference>
<evidence type="ECO:0000313" key="3">
    <source>
        <dbReference type="Proteomes" id="UP001527882"/>
    </source>
</evidence>
<dbReference type="InterPro" id="IPR050789">
    <property type="entry name" value="Diverse_Enzym_Activities"/>
</dbReference>
<dbReference type="GO" id="GO:0016787">
    <property type="term" value="F:hydrolase activity"/>
    <property type="evidence" value="ECO:0007669"/>
    <property type="project" value="UniProtKB-KW"/>
</dbReference>
<dbReference type="Pfam" id="PF00144">
    <property type="entry name" value="Beta-lactamase"/>
    <property type="match status" value="1"/>
</dbReference>
<protein>
    <submittedName>
        <fullName evidence="2">Serine hydrolase</fullName>
    </submittedName>
</protein>
<organism evidence="2 3">
    <name type="scientific">Paenibacillus gyeongsangnamensis</name>
    <dbReference type="NCBI Taxonomy" id="3388067"/>
    <lineage>
        <taxon>Bacteria</taxon>
        <taxon>Bacillati</taxon>
        <taxon>Bacillota</taxon>
        <taxon>Bacilli</taxon>
        <taxon>Bacillales</taxon>
        <taxon>Paenibacillaceae</taxon>
        <taxon>Paenibacillus</taxon>
    </lineage>
</organism>
<name>A0ABT4QLC8_9BACL</name>
<evidence type="ECO:0000259" key="1">
    <source>
        <dbReference type="Pfam" id="PF00144"/>
    </source>
</evidence>
<evidence type="ECO:0000313" key="2">
    <source>
        <dbReference type="EMBL" id="MCZ8517678.1"/>
    </source>
</evidence>
<reference evidence="2 3" key="1">
    <citation type="submission" date="2022-12" db="EMBL/GenBank/DDBJ databases">
        <title>Draft genome sequence of Paenibacillus sp. dW9.</title>
        <authorList>
            <person name="Choi E.-W."/>
            <person name="Kim D.-U."/>
        </authorList>
    </citation>
    <scope>NUCLEOTIDE SEQUENCE [LARGE SCALE GENOMIC DNA]</scope>
    <source>
        <strain evidence="3">dW9</strain>
    </source>
</reference>
<keyword evidence="2" id="KW-0378">Hydrolase</keyword>
<dbReference type="Gene3D" id="3.40.710.10">
    <property type="entry name" value="DD-peptidase/beta-lactamase superfamily"/>
    <property type="match status" value="1"/>
</dbReference>